<feature type="chain" id="PRO_5040232881" evidence="4">
    <location>
        <begin position="32"/>
        <end position="407"/>
    </location>
</feature>
<proteinExistence type="inferred from homology"/>
<dbReference type="Pfam" id="PF00722">
    <property type="entry name" value="Glyco_hydro_16"/>
    <property type="match status" value="1"/>
</dbReference>
<gene>
    <name evidence="6" type="ORF">OS123_09165</name>
</gene>
<organism evidence="6 7">
    <name type="scientific">Corynebacterium antarcticum</name>
    <dbReference type="NCBI Taxonomy" id="2800405"/>
    <lineage>
        <taxon>Bacteria</taxon>
        <taxon>Bacillati</taxon>
        <taxon>Actinomycetota</taxon>
        <taxon>Actinomycetes</taxon>
        <taxon>Mycobacteriales</taxon>
        <taxon>Corynebacteriaceae</taxon>
        <taxon>Corynebacterium</taxon>
    </lineage>
</organism>
<protein>
    <submittedName>
        <fullName evidence="6">Family 16 glycosylhydrolase</fullName>
    </submittedName>
</protein>
<evidence type="ECO:0000256" key="2">
    <source>
        <dbReference type="SAM" id="MobiDB-lite"/>
    </source>
</evidence>
<feature type="transmembrane region" description="Helical" evidence="3">
    <location>
        <begin position="362"/>
        <end position="390"/>
    </location>
</feature>
<dbReference type="PANTHER" id="PTHR10963">
    <property type="entry name" value="GLYCOSYL HYDROLASE-RELATED"/>
    <property type="match status" value="1"/>
</dbReference>
<keyword evidence="3" id="KW-0812">Transmembrane</keyword>
<dbReference type="AlphaFoldDB" id="A0A9Q4CDB3"/>
<reference evidence="6" key="1">
    <citation type="submission" date="2022-11" db="EMBL/GenBank/DDBJ databases">
        <title>Corynebacterium sp. isolated from Penguins.</title>
        <authorList>
            <person name="Sedlar K."/>
            <person name="Svec P."/>
        </authorList>
    </citation>
    <scope>NUCLEOTIDE SEQUENCE</scope>
    <source>
        <strain evidence="6">P5875</strain>
    </source>
</reference>
<evidence type="ECO:0000256" key="3">
    <source>
        <dbReference type="SAM" id="Phobius"/>
    </source>
</evidence>
<dbReference type="SUPFAM" id="SSF49899">
    <property type="entry name" value="Concanavalin A-like lectins/glucanases"/>
    <property type="match status" value="1"/>
</dbReference>
<sequence>MPTFHRLRLTSTAVLATSAVVLGALAPVATASEPPVLSKPYEWTEDFDSADALDGWLIFNQPDYLNKNVTVTPDAVEVRDGMLVITTARHCIEKDGDPLTDANIVETPCPENMITRYTTGRLHSDWVASGFFTVNVRAKFHTGGVKGVRSAIWMQNDQPACHAGATDSSYGELDIIEHYSWPWRSKHSPATVHFGCNESGTIRDGRVFSEGKDIAENWHTWTLQTTTDDLRFSIDGKPILHESGPPFDEKEHITPADLDISDEKYREILSRPYRLILNQYVEVKDWAHPASDSDPFPVRQMFVDSITLKGQPFTAEELNPPTTPTDEPTTPATPTDEPTTPATPTDEPPVPGSSTPTGQNSWTLLGGAFTAIIGALSVFTLVALPIIGWLHSTVQLNALLRSISFRM</sequence>
<dbReference type="PANTHER" id="PTHR10963:SF55">
    <property type="entry name" value="GLYCOSIDE HYDROLASE FAMILY 16 PROTEIN"/>
    <property type="match status" value="1"/>
</dbReference>
<dbReference type="GO" id="GO:0005975">
    <property type="term" value="P:carbohydrate metabolic process"/>
    <property type="evidence" value="ECO:0007669"/>
    <property type="project" value="InterPro"/>
</dbReference>
<evidence type="ECO:0000313" key="7">
    <source>
        <dbReference type="Proteomes" id="UP001070238"/>
    </source>
</evidence>
<evidence type="ECO:0000256" key="1">
    <source>
        <dbReference type="ARBA" id="ARBA00006865"/>
    </source>
</evidence>
<feature type="compositionally biased region" description="Low complexity" evidence="2">
    <location>
        <begin position="324"/>
        <end position="345"/>
    </location>
</feature>
<accession>A0A9Q4CDB3</accession>
<dbReference type="PROSITE" id="PS51762">
    <property type="entry name" value="GH16_2"/>
    <property type="match status" value="1"/>
</dbReference>
<feature type="domain" description="GH16" evidence="5">
    <location>
        <begin position="41"/>
        <end position="311"/>
    </location>
</feature>
<dbReference type="Gene3D" id="2.60.120.200">
    <property type="match status" value="1"/>
</dbReference>
<dbReference type="EMBL" id="JAPMKX010000004">
    <property type="protein sequence ID" value="MCX7538701.1"/>
    <property type="molecule type" value="Genomic_DNA"/>
</dbReference>
<comment type="similarity">
    <text evidence="1">Belongs to the glycosyl hydrolase 16 family.</text>
</comment>
<keyword evidence="3" id="KW-1133">Transmembrane helix</keyword>
<dbReference type="InterPro" id="IPR050546">
    <property type="entry name" value="Glycosyl_Hydrlase_16"/>
</dbReference>
<comment type="caution">
    <text evidence="6">The sequence shown here is derived from an EMBL/GenBank/DDBJ whole genome shotgun (WGS) entry which is preliminary data.</text>
</comment>
<feature type="signal peptide" evidence="4">
    <location>
        <begin position="1"/>
        <end position="31"/>
    </location>
</feature>
<evidence type="ECO:0000256" key="4">
    <source>
        <dbReference type="SAM" id="SignalP"/>
    </source>
</evidence>
<evidence type="ECO:0000313" key="6">
    <source>
        <dbReference type="EMBL" id="MCX7538701.1"/>
    </source>
</evidence>
<dbReference type="InterPro" id="IPR013320">
    <property type="entry name" value="ConA-like_dom_sf"/>
</dbReference>
<dbReference type="Proteomes" id="UP001070238">
    <property type="component" value="Unassembled WGS sequence"/>
</dbReference>
<dbReference type="RefSeq" id="WP_248232528.1">
    <property type="nucleotide sequence ID" value="NZ_JALNJB010000004.1"/>
</dbReference>
<dbReference type="GO" id="GO:0004553">
    <property type="term" value="F:hydrolase activity, hydrolyzing O-glycosyl compounds"/>
    <property type="evidence" value="ECO:0007669"/>
    <property type="project" value="InterPro"/>
</dbReference>
<evidence type="ECO:0000259" key="5">
    <source>
        <dbReference type="PROSITE" id="PS51762"/>
    </source>
</evidence>
<keyword evidence="3" id="KW-0472">Membrane</keyword>
<feature type="region of interest" description="Disordered" evidence="2">
    <location>
        <begin position="312"/>
        <end position="359"/>
    </location>
</feature>
<name>A0A9Q4CDB3_9CORY</name>
<keyword evidence="4" id="KW-0732">Signal</keyword>
<dbReference type="InterPro" id="IPR000757">
    <property type="entry name" value="Beta-glucanase-like"/>
</dbReference>